<protein>
    <recommendedName>
        <fullName evidence="2">DUF6535 domain-containing protein</fullName>
    </recommendedName>
</protein>
<dbReference type="InterPro" id="IPR045338">
    <property type="entry name" value="DUF6535"/>
</dbReference>
<gene>
    <name evidence="3" type="ORF">FIBSPDRAFT_601149</name>
</gene>
<dbReference type="EMBL" id="KV417575">
    <property type="protein sequence ID" value="KZP18148.1"/>
    <property type="molecule type" value="Genomic_DNA"/>
</dbReference>
<feature type="transmembrane region" description="Helical" evidence="1">
    <location>
        <begin position="86"/>
        <end position="105"/>
    </location>
</feature>
<reference evidence="3 4" key="1">
    <citation type="journal article" date="2016" name="Mol. Biol. Evol.">
        <title>Comparative Genomics of Early-Diverging Mushroom-Forming Fungi Provides Insights into the Origins of Lignocellulose Decay Capabilities.</title>
        <authorList>
            <person name="Nagy L.G."/>
            <person name="Riley R."/>
            <person name="Tritt A."/>
            <person name="Adam C."/>
            <person name="Daum C."/>
            <person name="Floudas D."/>
            <person name="Sun H."/>
            <person name="Yadav J.S."/>
            <person name="Pangilinan J."/>
            <person name="Larsson K.H."/>
            <person name="Matsuura K."/>
            <person name="Barry K."/>
            <person name="Labutti K."/>
            <person name="Kuo R."/>
            <person name="Ohm R.A."/>
            <person name="Bhattacharya S.S."/>
            <person name="Shirouzu T."/>
            <person name="Yoshinaga Y."/>
            <person name="Martin F.M."/>
            <person name="Grigoriev I.V."/>
            <person name="Hibbett D.S."/>
        </authorList>
    </citation>
    <scope>NUCLEOTIDE SEQUENCE [LARGE SCALE GENOMIC DNA]</scope>
    <source>
        <strain evidence="3 4">CBS 109695</strain>
    </source>
</reference>
<proteinExistence type="predicted"/>
<keyword evidence="1" id="KW-0812">Transmembrane</keyword>
<feature type="transmembrane region" description="Helical" evidence="1">
    <location>
        <begin position="174"/>
        <end position="195"/>
    </location>
</feature>
<evidence type="ECO:0000256" key="1">
    <source>
        <dbReference type="SAM" id="Phobius"/>
    </source>
</evidence>
<evidence type="ECO:0000313" key="4">
    <source>
        <dbReference type="Proteomes" id="UP000076532"/>
    </source>
</evidence>
<sequence>MAEVTPHDKALVESWSKDMDGILIFAGLFSASVTAFIIESYNGLMPDPTIVLLQQISQQLDGNALLNQTAASAPFIPTPSSLRVNAFWFISLCLALTCALAATLVQQWSRNYLQAIERRPAPYVQARIRSYLYEGIVKFKMTAVVEGIPTLLHASVFFFFAGLVDFLYSINQQIAWVTLSVVAACGTLYLLITILPVVHRQSPFQTPLSKLFWVFCRFLGLLRYRSDNKWKRLRGSMWQGREVAARAVCPGLIDREVDALSWTLGNLTEDKELVPFVEGILAFCTSEDGSLVMNKVLTNKDAQLLPRIIALLHTCDKPGSLTPLARRVRSITCLNAIAKLCQIFGNPWDFLSTHEQSLRGLIIPMTMDSDQLVADAAMNVAASVVEHMTNCILLHARQFTHHAYRDQAARLACTNSMGKKFKLNFSGYTGEFDWAFNMLDAWDALDFLAEIIPGIESFPHLAHIRGSFETARISIHPEFKDALYWFFIKHHSTDRRNHWTTADLSVKNRTQQRAVAFLSATFYTADRVVATYPVPQGLRIDLYGVIDTSGVPWEISRLDALSVHCSSKLVSKYATCVLIHMATFLQRNIFRDCTGALLFGRLVSNEDMKPIRNQPSKNYHVPRDWGISKEVRDRTTRLFEKLLPAERLHLSILPDADGTRSLFLCRGHIHLLIALLGPFCALSREDENVLVLANDAITNMLPYLDARFSCRRDQRQLVDLCKTVFDSPEHESMAGRPECRTFIDRLLGVLSTIGDPCLLDAARCAIGAARVNHKHDGHVNAALLKVSKKYLQSPLDLLVFIYHIHS</sequence>
<accession>A0A166GTF0</accession>
<keyword evidence="4" id="KW-1185">Reference proteome</keyword>
<keyword evidence="1" id="KW-0472">Membrane</keyword>
<dbReference type="OrthoDB" id="3219854at2759"/>
<feature type="domain" description="DUF6535" evidence="2">
    <location>
        <begin position="2"/>
        <end position="168"/>
    </location>
</feature>
<dbReference type="AlphaFoldDB" id="A0A166GTF0"/>
<dbReference type="Pfam" id="PF20153">
    <property type="entry name" value="DUF6535"/>
    <property type="match status" value="1"/>
</dbReference>
<organism evidence="3 4">
    <name type="scientific">Athelia psychrophila</name>
    <dbReference type="NCBI Taxonomy" id="1759441"/>
    <lineage>
        <taxon>Eukaryota</taxon>
        <taxon>Fungi</taxon>
        <taxon>Dikarya</taxon>
        <taxon>Basidiomycota</taxon>
        <taxon>Agaricomycotina</taxon>
        <taxon>Agaricomycetes</taxon>
        <taxon>Agaricomycetidae</taxon>
        <taxon>Atheliales</taxon>
        <taxon>Atheliaceae</taxon>
        <taxon>Athelia</taxon>
    </lineage>
</organism>
<keyword evidence="1" id="KW-1133">Transmembrane helix</keyword>
<name>A0A166GTF0_9AGAM</name>
<dbReference type="Proteomes" id="UP000076532">
    <property type="component" value="Unassembled WGS sequence"/>
</dbReference>
<evidence type="ECO:0000313" key="3">
    <source>
        <dbReference type="EMBL" id="KZP18148.1"/>
    </source>
</evidence>
<feature type="transmembrane region" description="Helical" evidence="1">
    <location>
        <begin position="148"/>
        <end position="168"/>
    </location>
</feature>
<evidence type="ECO:0000259" key="2">
    <source>
        <dbReference type="Pfam" id="PF20153"/>
    </source>
</evidence>
<feature type="transmembrane region" description="Helical" evidence="1">
    <location>
        <begin position="21"/>
        <end position="38"/>
    </location>
</feature>